<evidence type="ECO:0000313" key="8">
    <source>
        <dbReference type="Proteomes" id="UP001324993"/>
    </source>
</evidence>
<dbReference type="Gene3D" id="1.10.760.10">
    <property type="entry name" value="Cytochrome c-like domain"/>
    <property type="match status" value="1"/>
</dbReference>
<keyword evidence="2 4" id="KW-0479">Metal-binding</keyword>
<dbReference type="PANTHER" id="PTHR30600">
    <property type="entry name" value="CYTOCHROME C PEROXIDASE-RELATED"/>
    <property type="match status" value="1"/>
</dbReference>
<keyword evidence="5" id="KW-0732">Signal</keyword>
<feature type="signal peptide" evidence="5">
    <location>
        <begin position="1"/>
        <end position="23"/>
    </location>
</feature>
<protein>
    <submittedName>
        <fullName evidence="7">C-type cytochrome</fullName>
    </submittedName>
</protein>
<dbReference type="InterPro" id="IPR009056">
    <property type="entry name" value="Cyt_c-like_dom"/>
</dbReference>
<dbReference type="EMBL" id="CP138858">
    <property type="protein sequence ID" value="WPJ97815.1"/>
    <property type="molecule type" value="Genomic_DNA"/>
</dbReference>
<dbReference type="PROSITE" id="PS51007">
    <property type="entry name" value="CYTC"/>
    <property type="match status" value="1"/>
</dbReference>
<keyword evidence="3 4" id="KW-0408">Iron</keyword>
<evidence type="ECO:0000256" key="2">
    <source>
        <dbReference type="ARBA" id="ARBA00022723"/>
    </source>
</evidence>
<proteinExistence type="predicted"/>
<gene>
    <name evidence="7" type="ORF">SH580_08830</name>
</gene>
<dbReference type="Proteomes" id="UP001324993">
    <property type="component" value="Chromosome"/>
</dbReference>
<feature type="domain" description="Cytochrome c" evidence="6">
    <location>
        <begin position="295"/>
        <end position="471"/>
    </location>
</feature>
<dbReference type="PANTHER" id="PTHR30600:SF9">
    <property type="entry name" value="BLR7738 PROTEIN"/>
    <property type="match status" value="1"/>
</dbReference>
<feature type="chain" id="PRO_5046056035" evidence="5">
    <location>
        <begin position="24"/>
        <end position="471"/>
    </location>
</feature>
<keyword evidence="8" id="KW-1185">Reference proteome</keyword>
<evidence type="ECO:0000256" key="5">
    <source>
        <dbReference type="SAM" id="SignalP"/>
    </source>
</evidence>
<sequence>MTRRCRFLLAFFVIITGTLTTHAITSSTIEAFDSRGRIELPASKQRIGDAQRGRDYLINGDYIKSGIPLELYRVLQKNHSRNELGRAGESATLPPYLTAIKAHNGRAIASSNCLACHSQELNGEFILGLGNTLRDFTGDNSAYAKKIDQLLSVTELADPKPREAYAAFRDATLAVGPHIRTKVVGTNPALKLALVLGAHRDPKTLSWSETPRFQLPPADEVIPSDVPAFWLLHKKNAMFHNGMGRGDFARTMMASSLYTLRSIDEAEKIDAHFVDVHAYIDTLRPPKYPNRIDTELLEHGEEIFSQRCASCHGTYGKEWSYPNLLIHLDKIGTDPAMALNAQKQDATYGVTYKESWFGQGEHAGRLAPSPGYVAPPLDGIWATAPYLHNGSVPTLEALLDSSLRPRYWRRSFKQQDYDLERVGWIYQEVESGGHKHIYDTTLFGHSAEGHPYADKLDAEQRRALLEYLKSL</sequence>
<evidence type="ECO:0000256" key="4">
    <source>
        <dbReference type="PROSITE-ProRule" id="PRU00433"/>
    </source>
</evidence>
<dbReference type="Pfam" id="PF21419">
    <property type="entry name" value="RoxA-like_Cyt-c"/>
    <property type="match status" value="1"/>
</dbReference>
<evidence type="ECO:0000313" key="7">
    <source>
        <dbReference type="EMBL" id="WPJ97815.1"/>
    </source>
</evidence>
<dbReference type="InterPro" id="IPR036909">
    <property type="entry name" value="Cyt_c-like_dom_sf"/>
</dbReference>
<evidence type="ECO:0000256" key="3">
    <source>
        <dbReference type="ARBA" id="ARBA00023004"/>
    </source>
</evidence>
<organism evidence="7 8">
    <name type="scientific">Coraliomargarita algicola</name>
    <dbReference type="NCBI Taxonomy" id="3092156"/>
    <lineage>
        <taxon>Bacteria</taxon>
        <taxon>Pseudomonadati</taxon>
        <taxon>Verrucomicrobiota</taxon>
        <taxon>Opitutia</taxon>
        <taxon>Puniceicoccales</taxon>
        <taxon>Coraliomargaritaceae</taxon>
        <taxon>Coraliomargarita</taxon>
    </lineage>
</organism>
<keyword evidence="1 4" id="KW-0349">Heme</keyword>
<name>A0ABZ0RNK5_9BACT</name>
<dbReference type="InterPro" id="IPR051395">
    <property type="entry name" value="Cytochrome_c_Peroxidase/MauG"/>
</dbReference>
<dbReference type="SUPFAM" id="SSF46626">
    <property type="entry name" value="Cytochrome c"/>
    <property type="match status" value="1"/>
</dbReference>
<dbReference type="RefSeq" id="WP_319834636.1">
    <property type="nucleotide sequence ID" value="NZ_CP138858.1"/>
</dbReference>
<reference evidence="7 8" key="1">
    <citation type="submission" date="2023-11" db="EMBL/GenBank/DDBJ databases">
        <title>Coraliomargarita sp. nov., isolated from marine algae.</title>
        <authorList>
            <person name="Lee J.K."/>
            <person name="Baek J.H."/>
            <person name="Kim J.M."/>
            <person name="Choi D.G."/>
            <person name="Jeon C.O."/>
        </authorList>
    </citation>
    <scope>NUCLEOTIDE SEQUENCE [LARGE SCALE GENOMIC DNA]</scope>
    <source>
        <strain evidence="7 8">J2-16</strain>
    </source>
</reference>
<evidence type="ECO:0000259" key="6">
    <source>
        <dbReference type="PROSITE" id="PS51007"/>
    </source>
</evidence>
<accession>A0ABZ0RNK5</accession>
<evidence type="ECO:0000256" key="1">
    <source>
        <dbReference type="ARBA" id="ARBA00022617"/>
    </source>
</evidence>